<keyword evidence="3" id="KW-1185">Reference proteome</keyword>
<evidence type="ECO:0000256" key="1">
    <source>
        <dbReference type="SAM" id="Phobius"/>
    </source>
</evidence>
<sequence length="148" mass="16208">MPSSTRSSRASARFRREWRPSRLLHAGLLALTVLASLAVLGSGLPRPWAWPLALVALAWGAAVAWRYARAPVRRLVLHADGGELDGRPLRDWAVAWRGPLAFLRLHGQDGRILRLAWWPDTLPPPARRELRLAALARAASRGGAAVAP</sequence>
<dbReference type="AlphaFoldDB" id="A0A921TFG8"/>
<keyword evidence="1" id="KW-1133">Transmembrane helix</keyword>
<comment type="caution">
    <text evidence="2">The sequence shown here is derived from an EMBL/GenBank/DDBJ whole genome shotgun (WGS) entry which is preliminary data.</text>
</comment>
<evidence type="ECO:0000313" key="2">
    <source>
        <dbReference type="EMBL" id="KAF1688449.1"/>
    </source>
</evidence>
<accession>A0A921TFG8</accession>
<dbReference type="Proteomes" id="UP000717981">
    <property type="component" value="Unassembled WGS sequence"/>
</dbReference>
<proteinExistence type="predicted"/>
<feature type="transmembrane region" description="Helical" evidence="1">
    <location>
        <begin position="48"/>
        <end position="68"/>
    </location>
</feature>
<name>A0A921TFG8_9GAMM</name>
<keyword evidence="1" id="KW-0812">Transmembrane</keyword>
<dbReference type="EMBL" id="PDWK01000049">
    <property type="protein sequence ID" value="KAF1688449.1"/>
    <property type="molecule type" value="Genomic_DNA"/>
</dbReference>
<protein>
    <recommendedName>
        <fullName evidence="4">Toxin CptA</fullName>
    </recommendedName>
</protein>
<organism evidence="2 3">
    <name type="scientific">Pseudoxanthomonas taiwanensis</name>
    <dbReference type="NCBI Taxonomy" id="176598"/>
    <lineage>
        <taxon>Bacteria</taxon>
        <taxon>Pseudomonadati</taxon>
        <taxon>Pseudomonadota</taxon>
        <taxon>Gammaproteobacteria</taxon>
        <taxon>Lysobacterales</taxon>
        <taxon>Lysobacteraceae</taxon>
        <taxon>Pseudoxanthomonas</taxon>
    </lineage>
</organism>
<evidence type="ECO:0000313" key="3">
    <source>
        <dbReference type="Proteomes" id="UP000717981"/>
    </source>
</evidence>
<evidence type="ECO:0008006" key="4">
    <source>
        <dbReference type="Google" id="ProtNLM"/>
    </source>
</evidence>
<keyword evidence="1" id="KW-0472">Membrane</keyword>
<reference evidence="2" key="1">
    <citation type="submission" date="2017-10" db="EMBL/GenBank/DDBJ databases">
        <title>Whole genome sequencing of members of genus Pseudoxanthomonas.</title>
        <authorList>
            <person name="Kumar S."/>
            <person name="Bansal K."/>
            <person name="Kaur A."/>
            <person name="Patil P."/>
            <person name="Sharma S."/>
            <person name="Patil P.B."/>
        </authorList>
    </citation>
    <scope>NUCLEOTIDE SEQUENCE</scope>
    <source>
        <strain evidence="2">DSM 22914</strain>
    </source>
</reference>
<gene>
    <name evidence="2" type="ORF">CR938_09980</name>
</gene>